<feature type="transmembrane region" description="Helical" evidence="1">
    <location>
        <begin position="145"/>
        <end position="167"/>
    </location>
</feature>
<feature type="transmembrane region" description="Helical" evidence="1">
    <location>
        <begin position="27"/>
        <end position="48"/>
    </location>
</feature>
<organism evidence="2 3">
    <name type="scientific">Legionella spiritensis</name>
    <dbReference type="NCBI Taxonomy" id="452"/>
    <lineage>
        <taxon>Bacteria</taxon>
        <taxon>Pseudomonadati</taxon>
        <taxon>Pseudomonadota</taxon>
        <taxon>Gammaproteobacteria</taxon>
        <taxon>Legionellales</taxon>
        <taxon>Legionellaceae</taxon>
        <taxon>Legionella</taxon>
    </lineage>
</organism>
<proteinExistence type="predicted"/>
<dbReference type="RefSeq" id="WP_058483478.1">
    <property type="nucleotide sequence ID" value="NZ_CAAAII010000001.1"/>
</dbReference>
<keyword evidence="1" id="KW-0812">Transmembrane</keyword>
<name>A0A0W0Z4I0_LEGSP</name>
<keyword evidence="1" id="KW-0472">Membrane</keyword>
<dbReference type="Proteomes" id="UP000054877">
    <property type="component" value="Unassembled WGS sequence"/>
</dbReference>
<keyword evidence="1" id="KW-1133">Transmembrane helix</keyword>
<evidence type="ECO:0000256" key="1">
    <source>
        <dbReference type="SAM" id="Phobius"/>
    </source>
</evidence>
<feature type="transmembrane region" description="Helical" evidence="1">
    <location>
        <begin position="68"/>
        <end position="94"/>
    </location>
</feature>
<dbReference type="InterPro" id="IPR046157">
    <property type="entry name" value="DUF6159"/>
</dbReference>
<keyword evidence="3" id="KW-1185">Reference proteome</keyword>
<dbReference type="Pfam" id="PF19656">
    <property type="entry name" value="DUF6159"/>
    <property type="match status" value="1"/>
</dbReference>
<sequence length="276" mass="31008">MSYLERIQNSWQFLVDCARFLKKNPDLFVLPLISLAALGGILASLIGYSSLHFGQVLSLYDKSPIALIAGLAGLYFILSFIVLYFNASLVTCVMQRLQGTHLSVFRGLRLTLKHAGPLLQWTLISSTVCLLINSLERLHSAIADFLSLIFGFSWAVTTYFVLPVMIAEGKGPIKAFKLSIQLIGKGWRKLLSVNTIFYLILLGLVVIGYGLLYFFPQFIEVLPINLPVLVFLFVSWLVISKTFNVIFNCALYLNIQGKSIHQFNDESITRMMAKQQ</sequence>
<accession>A0A0W0Z4I0</accession>
<dbReference type="STRING" id="452.Lspi_1562"/>
<feature type="transmembrane region" description="Helical" evidence="1">
    <location>
        <begin position="115"/>
        <end position="133"/>
    </location>
</feature>
<evidence type="ECO:0000313" key="2">
    <source>
        <dbReference type="EMBL" id="KTD64043.1"/>
    </source>
</evidence>
<dbReference type="OrthoDB" id="5637493at2"/>
<evidence type="ECO:0000313" key="3">
    <source>
        <dbReference type="Proteomes" id="UP000054877"/>
    </source>
</evidence>
<protein>
    <submittedName>
        <fullName evidence="2">Uncharacterized protein</fullName>
    </submittedName>
</protein>
<gene>
    <name evidence="2" type="ORF">Lspi_1562</name>
</gene>
<feature type="transmembrane region" description="Helical" evidence="1">
    <location>
        <begin position="195"/>
        <end position="216"/>
    </location>
</feature>
<dbReference type="AlphaFoldDB" id="A0A0W0Z4I0"/>
<reference evidence="2 3" key="1">
    <citation type="submission" date="2015-11" db="EMBL/GenBank/DDBJ databases">
        <title>Genomic analysis of 38 Legionella species identifies large and diverse effector repertoires.</title>
        <authorList>
            <person name="Burstein D."/>
            <person name="Amaro F."/>
            <person name="Zusman T."/>
            <person name="Lifshitz Z."/>
            <person name="Cohen O."/>
            <person name="Gilbert J.A."/>
            <person name="Pupko T."/>
            <person name="Shuman H.A."/>
            <person name="Segal G."/>
        </authorList>
    </citation>
    <scope>NUCLEOTIDE SEQUENCE [LARGE SCALE GENOMIC DNA]</scope>
    <source>
        <strain evidence="2 3">Mt.St.Helens-9</strain>
    </source>
</reference>
<dbReference type="EMBL" id="LNYX01000014">
    <property type="protein sequence ID" value="KTD64043.1"/>
    <property type="molecule type" value="Genomic_DNA"/>
</dbReference>
<feature type="transmembrane region" description="Helical" evidence="1">
    <location>
        <begin position="228"/>
        <end position="253"/>
    </location>
</feature>
<dbReference type="PATRIC" id="fig|452.5.peg.1719"/>
<comment type="caution">
    <text evidence="2">The sequence shown here is derived from an EMBL/GenBank/DDBJ whole genome shotgun (WGS) entry which is preliminary data.</text>
</comment>